<keyword evidence="2" id="KW-1185">Reference proteome</keyword>
<evidence type="ECO:0000313" key="1">
    <source>
        <dbReference type="EMBL" id="KAL2494297.1"/>
    </source>
</evidence>
<sequence>MSEMEKAKTKELTDENIKLSLKNEALHPNVESLASIEANLEAKLEFEHEDRRQAVFSALKAQSFQTIVKNTRRQAEEKLAVVKEMVLLKDKQLAEVLADLVEAKEQLARLEAPNCADPKEAARS</sequence>
<name>A0ABD1S0U6_9LAMI</name>
<gene>
    <name evidence="1" type="ORF">Fot_38054</name>
</gene>
<reference evidence="2" key="1">
    <citation type="submission" date="2024-07" db="EMBL/GenBank/DDBJ databases">
        <title>Two chromosome-level genome assemblies of Korean endemic species Abeliophyllum distichum and Forsythia ovata (Oleaceae).</title>
        <authorList>
            <person name="Jang H."/>
        </authorList>
    </citation>
    <scope>NUCLEOTIDE SEQUENCE [LARGE SCALE GENOMIC DNA]</scope>
</reference>
<organism evidence="1 2">
    <name type="scientific">Forsythia ovata</name>
    <dbReference type="NCBI Taxonomy" id="205694"/>
    <lineage>
        <taxon>Eukaryota</taxon>
        <taxon>Viridiplantae</taxon>
        <taxon>Streptophyta</taxon>
        <taxon>Embryophyta</taxon>
        <taxon>Tracheophyta</taxon>
        <taxon>Spermatophyta</taxon>
        <taxon>Magnoliopsida</taxon>
        <taxon>eudicotyledons</taxon>
        <taxon>Gunneridae</taxon>
        <taxon>Pentapetalae</taxon>
        <taxon>asterids</taxon>
        <taxon>lamiids</taxon>
        <taxon>Lamiales</taxon>
        <taxon>Oleaceae</taxon>
        <taxon>Forsythieae</taxon>
        <taxon>Forsythia</taxon>
    </lineage>
</organism>
<evidence type="ECO:0008006" key="3">
    <source>
        <dbReference type="Google" id="ProtNLM"/>
    </source>
</evidence>
<protein>
    <recommendedName>
        <fullName evidence="3">RAB6-interacting golgin</fullName>
    </recommendedName>
</protein>
<comment type="caution">
    <text evidence="1">The sequence shown here is derived from an EMBL/GenBank/DDBJ whole genome shotgun (WGS) entry which is preliminary data.</text>
</comment>
<dbReference type="AlphaFoldDB" id="A0ABD1S0U6"/>
<dbReference type="Proteomes" id="UP001604277">
    <property type="component" value="Unassembled WGS sequence"/>
</dbReference>
<dbReference type="EMBL" id="JBFOLJ010000011">
    <property type="protein sequence ID" value="KAL2494297.1"/>
    <property type="molecule type" value="Genomic_DNA"/>
</dbReference>
<proteinExistence type="predicted"/>
<accession>A0ABD1S0U6</accession>
<evidence type="ECO:0000313" key="2">
    <source>
        <dbReference type="Proteomes" id="UP001604277"/>
    </source>
</evidence>